<dbReference type="Pfam" id="PF19909">
    <property type="entry name" value="DUF6382"/>
    <property type="match status" value="1"/>
</dbReference>
<proteinExistence type="predicted"/>
<keyword evidence="3" id="KW-1185">Reference proteome</keyword>
<dbReference type="RefSeq" id="WP_187302705.1">
    <property type="nucleotide sequence ID" value="NZ_CBCTON010000020.1"/>
</dbReference>
<accession>A0A923SQH2</accession>
<organism evidence="2 3">
    <name type="scientific">Zhenpiania hominis</name>
    <dbReference type="NCBI Taxonomy" id="2763644"/>
    <lineage>
        <taxon>Bacteria</taxon>
        <taxon>Bacillati</taxon>
        <taxon>Bacillota</taxon>
        <taxon>Clostridia</taxon>
        <taxon>Peptostreptococcales</taxon>
        <taxon>Anaerovoracaceae</taxon>
        <taxon>Zhenpiania</taxon>
    </lineage>
</organism>
<evidence type="ECO:0000259" key="1">
    <source>
        <dbReference type="Pfam" id="PF19909"/>
    </source>
</evidence>
<name>A0A923SQH2_9FIRM</name>
<dbReference type="AlphaFoldDB" id="A0A923SQH2"/>
<comment type="caution">
    <text evidence="2">The sequence shown here is derived from an EMBL/GenBank/DDBJ whole genome shotgun (WGS) entry which is preliminary data.</text>
</comment>
<evidence type="ECO:0000313" key="3">
    <source>
        <dbReference type="Proteomes" id="UP000602647"/>
    </source>
</evidence>
<feature type="domain" description="DUF6382" evidence="1">
    <location>
        <begin position="12"/>
        <end position="140"/>
    </location>
</feature>
<gene>
    <name evidence="2" type="ORF">H9L42_07150</name>
</gene>
<evidence type="ECO:0000313" key="2">
    <source>
        <dbReference type="EMBL" id="MBC6679601.1"/>
    </source>
</evidence>
<dbReference type="InterPro" id="IPR045962">
    <property type="entry name" value="DUF6382"/>
</dbReference>
<protein>
    <recommendedName>
        <fullName evidence="1">DUF6382 domain-containing protein</fullName>
    </recommendedName>
</protein>
<sequence length="195" mass="22582">MEIRNNDFKLQLKDGSIKEFEKVVLSSGICDLFMPMGFVRLEDGELVSYNCSGYTALRQCNINEAKEAFEILEKTLLLVNRAGEYLITPGKITLNMDTIFYNRKTKQVRIAYVPAEEPQLNLRENVAEFFTQMEGKLKKTERAYLEKMKTQMEEHNYYIGDLINMIGEIRRKLYMSDKASNLVEMSDSDGQEGQE</sequence>
<reference evidence="2" key="1">
    <citation type="submission" date="2020-08" db="EMBL/GenBank/DDBJ databases">
        <title>Genome public.</title>
        <authorList>
            <person name="Liu C."/>
            <person name="Sun Q."/>
        </authorList>
    </citation>
    <scope>NUCLEOTIDE SEQUENCE</scope>
    <source>
        <strain evidence="2">BX12</strain>
    </source>
</reference>
<dbReference type="EMBL" id="JACRYT010000005">
    <property type="protein sequence ID" value="MBC6679601.1"/>
    <property type="molecule type" value="Genomic_DNA"/>
</dbReference>
<dbReference type="Proteomes" id="UP000602647">
    <property type="component" value="Unassembled WGS sequence"/>
</dbReference>